<evidence type="ECO:0000256" key="1">
    <source>
        <dbReference type="SAM" id="MobiDB-lite"/>
    </source>
</evidence>
<keyword evidence="3" id="KW-1185">Reference proteome</keyword>
<name>A0ABU7X0S7_9ACTN</name>
<sequence length="177" mass="19981">MLQWPVLALAWALLMAWYVTAVLANAVVDTPSLDFLVRLYVGPRRLAREWSRNPRRWEDRFRALLPELRAEAAKVAYPPGLQIKYPLRARLKYCLTHTSTENGELRDFAFTVPVQHYRGCGPEAARRIARTDGWRIIEPGTSLGNHVAPDDRQALTLAIPDPRYQTAPPSGAPSGRP</sequence>
<gene>
    <name evidence="2" type="ORF">RB636_27485</name>
</gene>
<reference evidence="2 3" key="1">
    <citation type="submission" date="2023-08" db="EMBL/GenBank/DDBJ databases">
        <authorList>
            <person name="Sharma P."/>
            <person name="Verma V."/>
            <person name="Mohan M.K."/>
            <person name="Dubey A.K."/>
        </authorList>
    </citation>
    <scope>NUCLEOTIDE SEQUENCE [LARGE SCALE GENOMIC DNA]</scope>
    <source>
        <strain evidence="2 3">ADP4</strain>
    </source>
</reference>
<protein>
    <recommendedName>
        <fullName evidence="4">Secreted protein</fullName>
    </recommendedName>
</protein>
<evidence type="ECO:0000313" key="3">
    <source>
        <dbReference type="Proteomes" id="UP001348265"/>
    </source>
</evidence>
<comment type="caution">
    <text evidence="2">The sequence shown here is derived from an EMBL/GenBank/DDBJ whole genome shotgun (WGS) entry which is preliminary data.</text>
</comment>
<evidence type="ECO:0000313" key="2">
    <source>
        <dbReference type="EMBL" id="MEF3116919.1"/>
    </source>
</evidence>
<proteinExistence type="predicted"/>
<evidence type="ECO:0008006" key="4">
    <source>
        <dbReference type="Google" id="ProtNLM"/>
    </source>
</evidence>
<organism evidence="2 3">
    <name type="scientific">Streptomyces chrestomyceticus</name>
    <dbReference type="NCBI Taxonomy" id="68185"/>
    <lineage>
        <taxon>Bacteria</taxon>
        <taxon>Bacillati</taxon>
        <taxon>Actinomycetota</taxon>
        <taxon>Actinomycetes</taxon>
        <taxon>Kitasatosporales</taxon>
        <taxon>Streptomycetaceae</taxon>
        <taxon>Streptomyces</taxon>
    </lineage>
</organism>
<dbReference type="RefSeq" id="WP_331788484.1">
    <property type="nucleotide sequence ID" value="NZ_JAVFKM010000015.1"/>
</dbReference>
<dbReference type="Proteomes" id="UP001348265">
    <property type="component" value="Unassembled WGS sequence"/>
</dbReference>
<accession>A0ABU7X0S7</accession>
<feature type="region of interest" description="Disordered" evidence="1">
    <location>
        <begin position="157"/>
        <end position="177"/>
    </location>
</feature>
<dbReference type="EMBL" id="JAVFKM010000015">
    <property type="protein sequence ID" value="MEF3116919.1"/>
    <property type="molecule type" value="Genomic_DNA"/>
</dbReference>